<keyword evidence="2" id="KW-1185">Reference proteome</keyword>
<evidence type="ECO:0000313" key="2">
    <source>
        <dbReference type="Proteomes" id="UP000499080"/>
    </source>
</evidence>
<dbReference type="EMBL" id="BGPR01000193">
    <property type="protein sequence ID" value="GBM03619.1"/>
    <property type="molecule type" value="Genomic_DNA"/>
</dbReference>
<reference evidence="1 2" key="1">
    <citation type="journal article" date="2019" name="Sci. Rep.">
        <title>Orb-weaving spider Araneus ventricosus genome elucidates the spidroin gene catalogue.</title>
        <authorList>
            <person name="Kono N."/>
            <person name="Nakamura H."/>
            <person name="Ohtoshi R."/>
            <person name="Moran D.A.P."/>
            <person name="Shinohara A."/>
            <person name="Yoshida Y."/>
            <person name="Fujiwara M."/>
            <person name="Mori M."/>
            <person name="Tomita M."/>
            <person name="Arakawa K."/>
        </authorList>
    </citation>
    <scope>NUCLEOTIDE SEQUENCE [LARGE SCALE GENOMIC DNA]</scope>
</reference>
<organism evidence="1 2">
    <name type="scientific">Araneus ventricosus</name>
    <name type="common">Orbweaver spider</name>
    <name type="synonym">Epeira ventricosa</name>
    <dbReference type="NCBI Taxonomy" id="182803"/>
    <lineage>
        <taxon>Eukaryota</taxon>
        <taxon>Metazoa</taxon>
        <taxon>Ecdysozoa</taxon>
        <taxon>Arthropoda</taxon>
        <taxon>Chelicerata</taxon>
        <taxon>Arachnida</taxon>
        <taxon>Araneae</taxon>
        <taxon>Araneomorphae</taxon>
        <taxon>Entelegynae</taxon>
        <taxon>Araneoidea</taxon>
        <taxon>Araneidae</taxon>
        <taxon>Araneus</taxon>
    </lineage>
</organism>
<gene>
    <name evidence="1" type="ORF">AVEN_203187_1</name>
</gene>
<proteinExistence type="predicted"/>
<accession>A0A4Y2CHF9</accession>
<dbReference type="AlphaFoldDB" id="A0A4Y2CHF9"/>
<sequence length="124" mass="14177">MTRTTPELAPTSPNFHTTTAGGLLATTYDLIRNRHPYTVEHLWNFEPSGPEAETLLTSLYNGENCACHLDLLTLRDWVQNLIMVHNFEVKTYAEFPFSGLLRFSVIAFTYMRKKQTVNPLTDLV</sequence>
<protein>
    <submittedName>
        <fullName evidence="1">Uncharacterized protein</fullName>
    </submittedName>
</protein>
<comment type="caution">
    <text evidence="1">The sequence shown here is derived from an EMBL/GenBank/DDBJ whole genome shotgun (WGS) entry which is preliminary data.</text>
</comment>
<name>A0A4Y2CHF9_ARAVE</name>
<evidence type="ECO:0000313" key="1">
    <source>
        <dbReference type="EMBL" id="GBM03619.1"/>
    </source>
</evidence>
<dbReference type="Proteomes" id="UP000499080">
    <property type="component" value="Unassembled WGS sequence"/>
</dbReference>